<reference evidence="1 2" key="1">
    <citation type="submission" date="2020-05" db="EMBL/GenBank/DDBJ databases">
        <title>Mucilaginibacter mali sp. nov.</title>
        <authorList>
            <person name="Kim H.S."/>
            <person name="Lee K.C."/>
            <person name="Suh M.K."/>
            <person name="Kim J.-S."/>
            <person name="Han K.-I."/>
            <person name="Eom M.K."/>
            <person name="Shin Y.K."/>
            <person name="Lee J.-S."/>
        </authorList>
    </citation>
    <scope>NUCLEOTIDE SEQUENCE [LARGE SCALE GENOMIC DNA]</scope>
    <source>
        <strain evidence="1 2">G2-14</strain>
    </source>
</reference>
<proteinExistence type="predicted"/>
<gene>
    <name evidence="1" type="ORF">HQ865_04835</name>
</gene>
<dbReference type="EMBL" id="CP054139">
    <property type="protein sequence ID" value="QKJ33077.1"/>
    <property type="molecule type" value="Genomic_DNA"/>
</dbReference>
<dbReference type="Proteomes" id="UP000505355">
    <property type="component" value="Chromosome"/>
</dbReference>
<protein>
    <submittedName>
        <fullName evidence="1">Uncharacterized protein</fullName>
    </submittedName>
</protein>
<evidence type="ECO:0000313" key="1">
    <source>
        <dbReference type="EMBL" id="QKJ33077.1"/>
    </source>
</evidence>
<name>A0A7D4U0L7_9SPHI</name>
<keyword evidence="2" id="KW-1185">Reference proteome</keyword>
<dbReference type="KEGG" id="mmab:HQ865_04835"/>
<organism evidence="1 2">
    <name type="scientific">Mucilaginibacter mali</name>
    <dbReference type="NCBI Taxonomy" id="2740462"/>
    <lineage>
        <taxon>Bacteria</taxon>
        <taxon>Pseudomonadati</taxon>
        <taxon>Bacteroidota</taxon>
        <taxon>Sphingobacteriia</taxon>
        <taxon>Sphingobacteriales</taxon>
        <taxon>Sphingobacteriaceae</taxon>
        <taxon>Mucilaginibacter</taxon>
    </lineage>
</organism>
<accession>A0A7D4U0L7</accession>
<sequence>MYSLYSCDADSPAYHLDIFIDELTNSIRHVQTGESFDTEVFEITIKDLADVRKRKGEWHFHWRSELKQVDRKVYKLVITGQPNILQGLVSVSNMGDHYYLHLAESAPMNFGEDKIYEGVGGNLFAFCCKLSLDNGNEGFIAFKSKTTLISHYEKTLGAVHIGNHQMIIYPNEALFLIDKYFKNRKK</sequence>
<dbReference type="AlphaFoldDB" id="A0A7D4U0L7"/>
<evidence type="ECO:0000313" key="2">
    <source>
        <dbReference type="Proteomes" id="UP000505355"/>
    </source>
</evidence>